<dbReference type="RefSeq" id="WP_128388105.1">
    <property type="nucleotide sequence ID" value="NZ_SBII01000001.1"/>
</dbReference>
<gene>
    <name evidence="2" type="ORF">EPI11_01055</name>
</gene>
<evidence type="ECO:0000313" key="3">
    <source>
        <dbReference type="Proteomes" id="UP000287527"/>
    </source>
</evidence>
<name>A0A444HF71_9FLAO</name>
<dbReference type="SUPFAM" id="SSF48452">
    <property type="entry name" value="TPR-like"/>
    <property type="match status" value="1"/>
</dbReference>
<protein>
    <submittedName>
        <fullName evidence="2">Tetratricopeptide repeat protein</fullName>
    </submittedName>
</protein>
<evidence type="ECO:0000256" key="1">
    <source>
        <dbReference type="PROSITE-ProRule" id="PRU00339"/>
    </source>
</evidence>
<keyword evidence="1" id="KW-0802">TPR repeat</keyword>
<dbReference type="Pfam" id="PF13424">
    <property type="entry name" value="TPR_12"/>
    <property type="match status" value="1"/>
</dbReference>
<sequence length="265" mass="31767">MYRIIIPFFLFVIPGRAQTGIKTIKEKQQAIVEEYADNCAQKHHYFSSEWQDCLDAGLKIDPTIAYLWQQKAMPRFKQRKYELGMIDLDRAVMYDRERYLDYRAFIKCIFSKNYRDALKDFSDCKKEYGNRYVMDHTYDFYIALCYLQLNEFDEAEKLLTNYINDMQQKNGEDWVHPNALFYLGICKYEKKKYDEALVVFDRALKIYAEFSDVKYYKTIILMEQGKEQEAKSLFKEARANAKSGFTINEDNAVYETYPYQVMWPK</sequence>
<reference evidence="2 3" key="1">
    <citation type="submission" date="2019-01" db="EMBL/GenBank/DDBJ databases">
        <title>Flavobacterium sp. nov.,isolated from freshwater.</title>
        <authorList>
            <person name="Zhang R."/>
            <person name="Du Z.-J."/>
        </authorList>
    </citation>
    <scope>NUCLEOTIDE SEQUENCE [LARGE SCALE GENOMIC DNA]</scope>
    <source>
        <strain evidence="2 3">1E403</strain>
    </source>
</reference>
<dbReference type="Proteomes" id="UP000287527">
    <property type="component" value="Unassembled WGS sequence"/>
</dbReference>
<comment type="caution">
    <text evidence="2">The sequence shown here is derived from an EMBL/GenBank/DDBJ whole genome shotgun (WGS) entry which is preliminary data.</text>
</comment>
<dbReference type="SMART" id="SM00028">
    <property type="entry name" value="TPR"/>
    <property type="match status" value="3"/>
</dbReference>
<dbReference type="OrthoDB" id="655905at2"/>
<dbReference type="AlphaFoldDB" id="A0A444HF71"/>
<dbReference type="EMBL" id="SBII01000001">
    <property type="protein sequence ID" value="RWX03549.1"/>
    <property type="molecule type" value="Genomic_DNA"/>
</dbReference>
<organism evidence="2 3">
    <name type="scientific">Flavobacterium cerinum</name>
    <dbReference type="NCBI Taxonomy" id="2502784"/>
    <lineage>
        <taxon>Bacteria</taxon>
        <taxon>Pseudomonadati</taxon>
        <taxon>Bacteroidota</taxon>
        <taxon>Flavobacteriia</taxon>
        <taxon>Flavobacteriales</taxon>
        <taxon>Flavobacteriaceae</taxon>
        <taxon>Flavobacterium</taxon>
    </lineage>
</organism>
<evidence type="ECO:0000313" key="2">
    <source>
        <dbReference type="EMBL" id="RWX03549.1"/>
    </source>
</evidence>
<accession>A0A444HF71</accession>
<dbReference type="InterPro" id="IPR011990">
    <property type="entry name" value="TPR-like_helical_dom_sf"/>
</dbReference>
<dbReference type="PROSITE" id="PS50005">
    <property type="entry name" value="TPR"/>
    <property type="match status" value="1"/>
</dbReference>
<proteinExistence type="predicted"/>
<keyword evidence="3" id="KW-1185">Reference proteome</keyword>
<dbReference type="InterPro" id="IPR019734">
    <property type="entry name" value="TPR_rpt"/>
</dbReference>
<dbReference type="Gene3D" id="1.25.40.10">
    <property type="entry name" value="Tetratricopeptide repeat domain"/>
    <property type="match status" value="2"/>
</dbReference>
<feature type="repeat" description="TPR" evidence="1">
    <location>
        <begin position="177"/>
        <end position="210"/>
    </location>
</feature>